<dbReference type="EMBL" id="ASWB01000005">
    <property type="protein sequence ID" value="EOT63823.1"/>
    <property type="molecule type" value="Genomic_DNA"/>
</dbReference>
<keyword evidence="1" id="KW-1133">Transmembrane helix</keyword>
<reference evidence="3 5" key="2">
    <citation type="submission" date="2013-03" db="EMBL/GenBank/DDBJ databases">
        <title>The Genome Sequence of Enterococcus moraviensis BAA-383 (PacBio/Illumina hybrid assembly).</title>
        <authorList>
            <consortium name="The Broad Institute Genomics Platform"/>
            <consortium name="The Broad Institute Genome Sequencing Center for Infectious Disease"/>
            <person name="Earl A."/>
            <person name="Russ C."/>
            <person name="Gilmore M."/>
            <person name="Surin D."/>
            <person name="Walker B."/>
            <person name="Young S."/>
            <person name="Zeng Q."/>
            <person name="Gargeya S."/>
            <person name="Fitzgerald M."/>
            <person name="Haas B."/>
            <person name="Abouelleil A."/>
            <person name="Allen A.W."/>
            <person name="Alvarado L."/>
            <person name="Arachchi H.M."/>
            <person name="Berlin A.M."/>
            <person name="Chapman S.B."/>
            <person name="Gainer-Dewar J."/>
            <person name="Goldberg J."/>
            <person name="Griggs A."/>
            <person name="Gujja S."/>
            <person name="Hansen M."/>
            <person name="Howarth C."/>
            <person name="Imamovic A."/>
            <person name="Ireland A."/>
            <person name="Larimer J."/>
            <person name="McCowan C."/>
            <person name="Murphy C."/>
            <person name="Pearson M."/>
            <person name="Poon T.W."/>
            <person name="Priest M."/>
            <person name="Roberts A."/>
            <person name="Saif S."/>
            <person name="Shea T."/>
            <person name="Sisk P."/>
            <person name="Sykes S."/>
            <person name="Wortman J."/>
            <person name="Nusbaum C."/>
            <person name="Birren B."/>
        </authorList>
    </citation>
    <scope>NUCLEOTIDE SEQUENCE [LARGE SCALE GENOMIC DNA]</scope>
    <source>
        <strain evidence="3 5">ATCC BAA-383</strain>
    </source>
</reference>
<keyword evidence="1" id="KW-0812">Transmembrane</keyword>
<evidence type="ECO:0000313" key="2">
    <source>
        <dbReference type="EMBL" id="EOI05040.1"/>
    </source>
</evidence>
<dbReference type="eggNOG" id="ENOG50307SI">
    <property type="taxonomic scope" value="Bacteria"/>
</dbReference>
<feature type="transmembrane region" description="Helical" evidence="1">
    <location>
        <begin position="20"/>
        <end position="38"/>
    </location>
</feature>
<keyword evidence="1" id="KW-0472">Membrane</keyword>
<evidence type="ECO:0000256" key="1">
    <source>
        <dbReference type="SAM" id="Phobius"/>
    </source>
</evidence>
<feature type="transmembrane region" description="Helical" evidence="1">
    <location>
        <begin position="50"/>
        <end position="69"/>
    </location>
</feature>
<comment type="caution">
    <text evidence="2">The sequence shown here is derived from an EMBL/GenBank/DDBJ whole genome shotgun (WGS) entry which is preliminary data.</text>
</comment>
<proteinExistence type="predicted"/>
<dbReference type="OrthoDB" id="2193992at2"/>
<keyword evidence="5" id="KW-1185">Reference proteome</keyword>
<dbReference type="Proteomes" id="UP000014157">
    <property type="component" value="Unassembled WGS sequence"/>
</dbReference>
<feature type="transmembrane region" description="Helical" evidence="1">
    <location>
        <begin position="89"/>
        <end position="108"/>
    </location>
</feature>
<name>R2R7Z5_9ENTE</name>
<protein>
    <submittedName>
        <fullName evidence="2">Uncharacterized protein</fullName>
    </submittedName>
</protein>
<organism evidence="2 4">
    <name type="scientific">Enterococcus moraviensis ATCC BAA-383</name>
    <dbReference type="NCBI Taxonomy" id="1158609"/>
    <lineage>
        <taxon>Bacteria</taxon>
        <taxon>Bacillati</taxon>
        <taxon>Bacillota</taxon>
        <taxon>Bacilli</taxon>
        <taxon>Lactobacillales</taxon>
        <taxon>Enterococcaceae</taxon>
        <taxon>Enterococcus</taxon>
    </lineage>
</organism>
<sequence>MTESLKSFFDNLPRNHWSSIVIAVLSVIFIVYSIYFYFSKEGKDERGKKIISTASFISFIITVILISILNNFSTLFEIVSKSHLAFNWILNFFVLVISGVEAIGILILKNIK</sequence>
<dbReference type="AlphaFoldDB" id="R2R7Z5"/>
<evidence type="ECO:0000313" key="3">
    <source>
        <dbReference type="EMBL" id="EOT63823.1"/>
    </source>
</evidence>
<dbReference type="RefSeq" id="WP_010763919.1">
    <property type="nucleotide sequence ID" value="NZ_ASWB01000005.1"/>
</dbReference>
<dbReference type="Proteomes" id="UP000013781">
    <property type="component" value="Unassembled WGS sequence"/>
</dbReference>
<gene>
    <name evidence="3" type="ORF">I586_03256</name>
    <name evidence="2" type="ORF">UAY_00514</name>
</gene>
<reference evidence="2 4" key="1">
    <citation type="submission" date="2013-02" db="EMBL/GenBank/DDBJ databases">
        <title>The Genome Sequence of Enterococcus moraviensis BAA-383.</title>
        <authorList>
            <consortium name="The Broad Institute Genome Sequencing Platform"/>
            <consortium name="The Broad Institute Genome Sequencing Center for Infectious Disease"/>
            <person name="Earl A.M."/>
            <person name="Gilmore M.S."/>
            <person name="Lebreton F."/>
            <person name="Walker B."/>
            <person name="Young S.K."/>
            <person name="Zeng Q."/>
            <person name="Gargeya S."/>
            <person name="Fitzgerald M."/>
            <person name="Haas B."/>
            <person name="Abouelleil A."/>
            <person name="Alvarado L."/>
            <person name="Arachchi H.M."/>
            <person name="Berlin A.M."/>
            <person name="Chapman S.B."/>
            <person name="Dewar J."/>
            <person name="Goldberg J."/>
            <person name="Griggs A."/>
            <person name="Gujja S."/>
            <person name="Hansen M."/>
            <person name="Howarth C."/>
            <person name="Imamovic A."/>
            <person name="Larimer J."/>
            <person name="McCowan C."/>
            <person name="Murphy C."/>
            <person name="Neiman D."/>
            <person name="Pearson M."/>
            <person name="Priest M."/>
            <person name="Roberts A."/>
            <person name="Saif S."/>
            <person name="Shea T."/>
            <person name="Sisk P."/>
            <person name="Sykes S."/>
            <person name="Wortman J."/>
            <person name="Nusbaum C."/>
            <person name="Birren B."/>
        </authorList>
    </citation>
    <scope>NUCLEOTIDE SEQUENCE [LARGE SCALE GENOMIC DNA]</scope>
    <source>
        <strain evidence="2 4">ATCC BAA-383</strain>
    </source>
</reference>
<evidence type="ECO:0000313" key="4">
    <source>
        <dbReference type="Proteomes" id="UP000013781"/>
    </source>
</evidence>
<dbReference type="PATRIC" id="fig|1158609.3.peg.483"/>
<accession>R2R7Z5</accession>
<dbReference type="EMBL" id="AJAS01000004">
    <property type="protein sequence ID" value="EOI05040.1"/>
    <property type="molecule type" value="Genomic_DNA"/>
</dbReference>
<evidence type="ECO:0000313" key="5">
    <source>
        <dbReference type="Proteomes" id="UP000014157"/>
    </source>
</evidence>
<dbReference type="HOGENOM" id="CLU_170950_0_0_9"/>